<keyword evidence="5" id="KW-1185">Reference proteome</keyword>
<feature type="region of interest" description="Disordered" evidence="1">
    <location>
        <begin position="122"/>
        <end position="227"/>
    </location>
</feature>
<dbReference type="Pfam" id="PF14771">
    <property type="entry name" value="DUF4476"/>
    <property type="match status" value="1"/>
</dbReference>
<feature type="compositionally biased region" description="Low complexity" evidence="1">
    <location>
        <begin position="196"/>
        <end position="209"/>
    </location>
</feature>
<feature type="chain" id="PRO_5020811072" evidence="2">
    <location>
        <begin position="25"/>
        <end position="488"/>
    </location>
</feature>
<accession>A0A4V1M9K6</accession>
<dbReference type="OrthoDB" id="653675at2"/>
<comment type="caution">
    <text evidence="4">The sequence shown here is derived from an EMBL/GenBank/DDBJ whole genome shotgun (WGS) entry which is preliminary data.</text>
</comment>
<proteinExistence type="predicted"/>
<evidence type="ECO:0000313" key="5">
    <source>
        <dbReference type="Proteomes" id="UP000290545"/>
    </source>
</evidence>
<reference evidence="4 5" key="1">
    <citation type="submission" date="2019-01" db="EMBL/GenBank/DDBJ databases">
        <title>Filimonas sp. strain TTM-71.</title>
        <authorList>
            <person name="Chen W.-M."/>
        </authorList>
    </citation>
    <scope>NUCLEOTIDE SEQUENCE [LARGE SCALE GENOMIC DNA]</scope>
    <source>
        <strain evidence="4 5">TTM-71</strain>
    </source>
</reference>
<dbReference type="RefSeq" id="WP_129005728.1">
    <property type="nucleotide sequence ID" value="NZ_SDHZ01000004.1"/>
</dbReference>
<keyword evidence="2" id="KW-0732">Signal</keyword>
<organism evidence="4 5">
    <name type="scientific">Filimonas effusa</name>
    <dbReference type="NCBI Taxonomy" id="2508721"/>
    <lineage>
        <taxon>Bacteria</taxon>
        <taxon>Pseudomonadati</taxon>
        <taxon>Bacteroidota</taxon>
        <taxon>Chitinophagia</taxon>
        <taxon>Chitinophagales</taxon>
        <taxon>Chitinophagaceae</taxon>
        <taxon>Filimonas</taxon>
    </lineage>
</organism>
<evidence type="ECO:0000256" key="1">
    <source>
        <dbReference type="SAM" id="MobiDB-lite"/>
    </source>
</evidence>
<feature type="compositionally biased region" description="Basic and acidic residues" evidence="1">
    <location>
        <begin position="306"/>
        <end position="315"/>
    </location>
</feature>
<feature type="compositionally biased region" description="Basic and acidic residues" evidence="1">
    <location>
        <begin position="343"/>
        <end position="364"/>
    </location>
</feature>
<feature type="domain" description="DUF4476" evidence="3">
    <location>
        <begin position="400"/>
        <end position="486"/>
    </location>
</feature>
<gene>
    <name evidence="4" type="ORF">ESB13_21350</name>
</gene>
<feature type="compositionally biased region" description="Low complexity" evidence="1">
    <location>
        <begin position="321"/>
        <end position="334"/>
    </location>
</feature>
<feature type="region of interest" description="Disordered" evidence="1">
    <location>
        <begin position="294"/>
        <end position="382"/>
    </location>
</feature>
<evidence type="ECO:0000256" key="2">
    <source>
        <dbReference type="SAM" id="SignalP"/>
    </source>
</evidence>
<evidence type="ECO:0000259" key="3">
    <source>
        <dbReference type="Pfam" id="PF14771"/>
    </source>
</evidence>
<protein>
    <submittedName>
        <fullName evidence="4">DUF4476 domain-containing protein</fullName>
    </submittedName>
</protein>
<feature type="signal peptide" evidence="2">
    <location>
        <begin position="1"/>
        <end position="24"/>
    </location>
</feature>
<dbReference type="Proteomes" id="UP000290545">
    <property type="component" value="Unassembled WGS sequence"/>
</dbReference>
<dbReference type="EMBL" id="SDHZ01000004">
    <property type="protein sequence ID" value="RXK81478.1"/>
    <property type="molecule type" value="Genomic_DNA"/>
</dbReference>
<sequence>MKLQFSGIKAFLWLIACCFTLCTAAQQSHFMYIQSDNKAPFSVTVDNSTQYSSNGTGYLIVPKIAKGKHQVNIGFADNKYPVQAFTVEITDSDMGYALKNYGEKGWGLFNLQTMGVIMAKSSGVQPATETRPADNSGTAKNKPAANAQPGKATAPATQPAGNQFGDMLSQVVGDPTLQQKPAAAVKNPATNTSGKAPAAQQATVVTAPAETKPVADSETTAATQVPEDAWDAAATKGVIKASEQAGKEGFGYTFIDFNAKGADTVKIFIPSGADPEEAADATIRAIDSVVAAPKETEGATVNKTNKKTDPGKKSDPVFVDTPAATAPGAGSGTTVSNPFYTRPADKNSEPVTAEDKPGNKEKPKAIAAEGEEKEAAGKEGQPVAAVSYNSNCTGGMAAAKDMEKLKKKMVSEDGDDKMVAAARKGFKSRCYTTEQIRELGRLFYTDESRYKFYDAAYPFVYDVTNFQSLETMLLDDYYKKRFRAMLRL</sequence>
<name>A0A4V1M9K6_9BACT</name>
<dbReference type="AlphaFoldDB" id="A0A4V1M9K6"/>
<evidence type="ECO:0000313" key="4">
    <source>
        <dbReference type="EMBL" id="RXK81478.1"/>
    </source>
</evidence>
<dbReference type="InterPro" id="IPR028011">
    <property type="entry name" value="DUF4476"/>
</dbReference>
<feature type="compositionally biased region" description="Polar residues" evidence="1">
    <location>
        <begin position="122"/>
        <end position="139"/>
    </location>
</feature>